<dbReference type="Proteomes" id="UP000501094">
    <property type="component" value="Chromosome"/>
</dbReference>
<proteinExistence type="predicted"/>
<dbReference type="KEGG" id="peg:E5R92_07310"/>
<name>A0A6H1Q422_9PROT</name>
<dbReference type="AlphaFoldDB" id="A0A6H1Q422"/>
<keyword evidence="1" id="KW-1133">Transmembrane helix</keyword>
<sequence length="120" mass="13794">MKVSDNTAISMPMRNLISIVITVAIGVWGYFGIVERVTRLETSDQLMSSDLLKKAEQTPKNLEIFMLIEELFKQTDKQQEALDKNIHTQIKLDHLEEQLTKALNDIEKIKDKVRKNGNSH</sequence>
<reference evidence="2 3" key="1">
    <citation type="journal article" date="2020" name="Nat. Microbiol.">
        <title>Lysogenic host-virus interactions in SAR11 marine bacteria.</title>
        <authorList>
            <person name="Morris R.M."/>
            <person name="Cain K.R."/>
            <person name="Hvorecny K.L."/>
            <person name="Kollman J.M."/>
        </authorList>
    </citation>
    <scope>NUCLEOTIDE SEQUENCE [LARGE SCALE GENOMIC DNA]</scope>
    <source>
        <strain evidence="2 3">NP1</strain>
    </source>
</reference>
<accession>A0A6H1Q422</accession>
<evidence type="ECO:0000256" key="1">
    <source>
        <dbReference type="SAM" id="Phobius"/>
    </source>
</evidence>
<dbReference type="RefSeq" id="WP_168607445.1">
    <property type="nucleotide sequence ID" value="NZ_CP038852.1"/>
</dbReference>
<feature type="transmembrane region" description="Helical" evidence="1">
    <location>
        <begin position="16"/>
        <end position="34"/>
    </location>
</feature>
<keyword evidence="1" id="KW-0812">Transmembrane</keyword>
<evidence type="ECO:0000313" key="2">
    <source>
        <dbReference type="EMBL" id="QIZ21588.1"/>
    </source>
</evidence>
<organism evidence="2 3">
    <name type="scientific">Candidatus Pelagibacter giovannonii</name>
    <dbReference type="NCBI Taxonomy" id="2563896"/>
    <lineage>
        <taxon>Bacteria</taxon>
        <taxon>Pseudomonadati</taxon>
        <taxon>Pseudomonadota</taxon>
        <taxon>Alphaproteobacteria</taxon>
        <taxon>Candidatus Pelagibacterales</taxon>
        <taxon>Candidatus Pelagibacteraceae</taxon>
        <taxon>Candidatus Pelagibacter</taxon>
    </lineage>
</organism>
<keyword evidence="1" id="KW-0472">Membrane</keyword>
<dbReference type="EMBL" id="CP038852">
    <property type="protein sequence ID" value="QIZ21588.1"/>
    <property type="molecule type" value="Genomic_DNA"/>
</dbReference>
<evidence type="ECO:0000313" key="3">
    <source>
        <dbReference type="Proteomes" id="UP000501094"/>
    </source>
</evidence>
<protein>
    <submittedName>
        <fullName evidence="2">Fibrinogen-like coiled coil protein</fullName>
    </submittedName>
</protein>
<keyword evidence="3" id="KW-1185">Reference proteome</keyword>
<gene>
    <name evidence="2" type="ORF">E5R92_07310</name>
</gene>